<evidence type="ECO:0000313" key="1">
    <source>
        <dbReference type="EMBL" id="KAJ9076932.1"/>
    </source>
</evidence>
<dbReference type="Proteomes" id="UP001165960">
    <property type="component" value="Unassembled WGS sequence"/>
</dbReference>
<proteinExistence type="predicted"/>
<protein>
    <submittedName>
        <fullName evidence="1">Uncharacterized protein</fullName>
    </submittedName>
</protein>
<evidence type="ECO:0000313" key="2">
    <source>
        <dbReference type="Proteomes" id="UP001165960"/>
    </source>
</evidence>
<gene>
    <name evidence="1" type="ORF">DSO57_1021655</name>
</gene>
<organism evidence="1 2">
    <name type="scientific">Entomophthora muscae</name>
    <dbReference type="NCBI Taxonomy" id="34485"/>
    <lineage>
        <taxon>Eukaryota</taxon>
        <taxon>Fungi</taxon>
        <taxon>Fungi incertae sedis</taxon>
        <taxon>Zoopagomycota</taxon>
        <taxon>Entomophthoromycotina</taxon>
        <taxon>Entomophthoromycetes</taxon>
        <taxon>Entomophthorales</taxon>
        <taxon>Entomophthoraceae</taxon>
        <taxon>Entomophthora</taxon>
    </lineage>
</organism>
<dbReference type="EMBL" id="QTSX02002235">
    <property type="protein sequence ID" value="KAJ9076932.1"/>
    <property type="molecule type" value="Genomic_DNA"/>
</dbReference>
<comment type="caution">
    <text evidence="1">The sequence shown here is derived from an EMBL/GenBank/DDBJ whole genome shotgun (WGS) entry which is preliminary data.</text>
</comment>
<sequence>MKFSVSTLALSVFAYAAVLPSSSSVLAKNSISDIKGNEKDGVFDVNKPAAIITAEAMRAVINTALLGTTAFSMAQSAAESMGSVVGQPKPIN</sequence>
<keyword evidence="2" id="KW-1185">Reference proteome</keyword>
<reference evidence="1" key="1">
    <citation type="submission" date="2022-04" db="EMBL/GenBank/DDBJ databases">
        <title>Genome of the entomopathogenic fungus Entomophthora muscae.</title>
        <authorList>
            <person name="Elya C."/>
            <person name="Lovett B.R."/>
            <person name="Lee E."/>
            <person name="Macias A.M."/>
            <person name="Hajek A.E."/>
            <person name="De Bivort B.L."/>
            <person name="Kasson M.T."/>
            <person name="De Fine Licht H.H."/>
            <person name="Stajich J.E."/>
        </authorList>
    </citation>
    <scope>NUCLEOTIDE SEQUENCE</scope>
    <source>
        <strain evidence="1">Berkeley</strain>
    </source>
</reference>
<name>A0ACC2TQZ7_9FUNG</name>
<accession>A0ACC2TQZ7</accession>